<organism evidence="2 3">
    <name type="scientific">Natrinema soli</name>
    <dbReference type="NCBI Taxonomy" id="1930624"/>
    <lineage>
        <taxon>Archaea</taxon>
        <taxon>Methanobacteriati</taxon>
        <taxon>Methanobacteriota</taxon>
        <taxon>Stenosarchaea group</taxon>
        <taxon>Halobacteria</taxon>
        <taxon>Halobacteriales</taxon>
        <taxon>Natrialbaceae</taxon>
        <taxon>Natrinema</taxon>
    </lineage>
</organism>
<name>A0ABD5STZ9_9EURY</name>
<gene>
    <name evidence="2" type="ORF">ACFQE6_26900</name>
</gene>
<dbReference type="Pfam" id="PF24035">
    <property type="entry name" value="DUF7344"/>
    <property type="match status" value="1"/>
</dbReference>
<accession>A0ABD5STZ9</accession>
<dbReference type="Proteomes" id="UP001596383">
    <property type="component" value="Unassembled WGS sequence"/>
</dbReference>
<sequence length="117" mass="12614">RDPGVDAVAAVPSMAETVLDVLRNERARVALAVLYHEWNGETRSVDDLARVVASHTDDSADVVGVGLRHGTLPELAAIRAIEWEPGTDRVSASDHAVFEEGVREASVLLETFEPGTR</sequence>
<dbReference type="EMBL" id="JBHSWV010000573">
    <property type="protein sequence ID" value="MFC6768504.1"/>
    <property type="molecule type" value="Genomic_DNA"/>
</dbReference>
<feature type="domain" description="DUF7344" evidence="1">
    <location>
        <begin position="20"/>
        <end position="90"/>
    </location>
</feature>
<reference evidence="2 3" key="1">
    <citation type="journal article" date="2019" name="Int. J. Syst. Evol. Microbiol.">
        <title>The Global Catalogue of Microorganisms (GCM) 10K type strain sequencing project: providing services to taxonomists for standard genome sequencing and annotation.</title>
        <authorList>
            <consortium name="The Broad Institute Genomics Platform"/>
            <consortium name="The Broad Institute Genome Sequencing Center for Infectious Disease"/>
            <person name="Wu L."/>
            <person name="Ma J."/>
        </authorList>
    </citation>
    <scope>NUCLEOTIDE SEQUENCE [LARGE SCALE GENOMIC DNA]</scope>
    <source>
        <strain evidence="2 3">LMG 29247</strain>
    </source>
</reference>
<protein>
    <recommendedName>
        <fullName evidence="1">DUF7344 domain-containing protein</fullName>
    </recommendedName>
</protein>
<evidence type="ECO:0000259" key="1">
    <source>
        <dbReference type="Pfam" id="PF24035"/>
    </source>
</evidence>
<evidence type="ECO:0000313" key="3">
    <source>
        <dbReference type="Proteomes" id="UP001596383"/>
    </source>
</evidence>
<evidence type="ECO:0000313" key="2">
    <source>
        <dbReference type="EMBL" id="MFC6768504.1"/>
    </source>
</evidence>
<keyword evidence="3" id="KW-1185">Reference proteome</keyword>
<dbReference type="InterPro" id="IPR055768">
    <property type="entry name" value="DUF7344"/>
</dbReference>
<comment type="caution">
    <text evidence="2">The sequence shown here is derived from an EMBL/GenBank/DDBJ whole genome shotgun (WGS) entry which is preliminary data.</text>
</comment>
<feature type="non-terminal residue" evidence="2">
    <location>
        <position position="1"/>
    </location>
</feature>
<proteinExistence type="predicted"/>
<dbReference type="AlphaFoldDB" id="A0ABD5STZ9"/>